<evidence type="ECO:0000259" key="6">
    <source>
        <dbReference type="Pfam" id="PF01048"/>
    </source>
</evidence>
<dbReference type="InterPro" id="IPR000845">
    <property type="entry name" value="Nucleoside_phosphorylase_d"/>
</dbReference>
<comment type="caution">
    <text evidence="5">Lacks conserved residue(s) required for the propagation of feature annotation.</text>
</comment>
<comment type="caution">
    <text evidence="7">The sequence shown here is derived from an EMBL/GenBank/DDBJ whole genome shotgun (WGS) entry which is preliminary data.</text>
</comment>
<comment type="catalytic activity">
    <reaction evidence="5">
        <text>a purine D-ribonucleoside + phosphate = a purine nucleobase + alpha-D-ribose 1-phosphate</text>
        <dbReference type="Rhea" id="RHEA:19805"/>
        <dbReference type="ChEBI" id="CHEBI:26386"/>
        <dbReference type="ChEBI" id="CHEBI:43474"/>
        <dbReference type="ChEBI" id="CHEBI:57720"/>
        <dbReference type="ChEBI" id="CHEBI:142355"/>
        <dbReference type="EC" id="2.4.2.1"/>
    </reaction>
</comment>
<dbReference type="NCBIfam" id="TIGR01694">
    <property type="entry name" value="MTAP"/>
    <property type="match status" value="1"/>
</dbReference>
<dbReference type="GO" id="GO:0005829">
    <property type="term" value="C:cytosol"/>
    <property type="evidence" value="ECO:0007669"/>
    <property type="project" value="TreeGrafter"/>
</dbReference>
<evidence type="ECO:0000256" key="5">
    <source>
        <dbReference type="HAMAP-Rule" id="MF_01963"/>
    </source>
</evidence>
<reference evidence="7 8" key="1">
    <citation type="journal article" date="2016" name="Sci. Rep.">
        <title>Metabolic traits of an uncultured archaeal lineage -MSBL1- from brine pools of the Red Sea.</title>
        <authorList>
            <person name="Mwirichia R."/>
            <person name="Alam I."/>
            <person name="Rashid M."/>
            <person name="Vinu M."/>
            <person name="Ba-Alawi W."/>
            <person name="Anthony Kamau A."/>
            <person name="Kamanda Ngugi D."/>
            <person name="Goker M."/>
            <person name="Klenk H.P."/>
            <person name="Bajic V."/>
            <person name="Stingl U."/>
        </authorList>
    </citation>
    <scope>NUCLEOTIDE SEQUENCE [LARGE SCALE GENOMIC DNA]</scope>
    <source>
        <strain evidence="7">SCGC-AAA261D19</strain>
    </source>
</reference>
<evidence type="ECO:0000256" key="3">
    <source>
        <dbReference type="ARBA" id="ARBA00022726"/>
    </source>
</evidence>
<dbReference type="NCBIfam" id="NF006599">
    <property type="entry name" value="PRK09136.1"/>
    <property type="match status" value="1"/>
</dbReference>
<dbReference type="Pfam" id="PF01048">
    <property type="entry name" value="PNP_UDP_1"/>
    <property type="match status" value="1"/>
</dbReference>
<feature type="binding site" evidence="5">
    <location>
        <begin position="52"/>
        <end position="53"/>
    </location>
    <ligand>
        <name>phosphate</name>
        <dbReference type="ChEBI" id="CHEBI:43474"/>
    </ligand>
</feature>
<evidence type="ECO:0000313" key="7">
    <source>
        <dbReference type="EMBL" id="KXB02491.1"/>
    </source>
</evidence>
<evidence type="ECO:0000256" key="2">
    <source>
        <dbReference type="ARBA" id="ARBA00022679"/>
    </source>
</evidence>
<comment type="miscellaneous">
    <text evidence="5">Although this enzyme belongs to the family of MTA phosphorylases based on sequence homology, it has been shown that conserved amino acid substitutions in the substrate binding pocket convert the substrate specificity of this enzyme from 6-aminopurines to 6-oxopurines.</text>
</comment>
<comment type="subunit">
    <text evidence="4 5">Homohexamer. Dimer of a homotrimer.</text>
</comment>
<accession>A0A133V7R4</accession>
<feature type="binding site" evidence="5">
    <location>
        <begin position="207"/>
        <end position="209"/>
    </location>
    <ligand>
        <name>substrate</name>
    </ligand>
</feature>
<protein>
    <recommendedName>
        <fullName evidence="5">Probable 6-oxopurine nucleoside phosphorylase</fullName>
        <ecNumber evidence="5">2.4.2.1</ecNumber>
    </recommendedName>
    <alternativeName>
        <fullName evidence="5">Purine nucleoside phosphorylase</fullName>
        <shortName evidence="5">PNP</shortName>
    </alternativeName>
</protein>
<dbReference type="SUPFAM" id="SSF53167">
    <property type="entry name" value="Purine and uridine phosphorylases"/>
    <property type="match status" value="1"/>
</dbReference>
<feature type="binding site" evidence="5">
    <location>
        <position position="184"/>
    </location>
    <ligand>
        <name>phosphate</name>
        <dbReference type="ChEBI" id="CHEBI:43474"/>
    </ligand>
</feature>
<comment type="pathway">
    <text evidence="5">Purine metabolism; purine nucleoside salvage.</text>
</comment>
<proteinExistence type="inferred from homology"/>
<keyword evidence="2 5" id="KW-0808">Transferase</keyword>
<gene>
    <name evidence="7" type="ORF">AKJ43_01620</name>
</gene>
<keyword evidence="1 5" id="KW-0328">Glycosyltransferase</keyword>
<dbReference type="CDD" id="cd09010">
    <property type="entry name" value="MTAP_SsMTAPII_like_MTIP"/>
    <property type="match status" value="1"/>
</dbReference>
<dbReference type="PANTHER" id="PTHR42679">
    <property type="entry name" value="S-METHYL-5'-THIOADENOSINE PHOSPHORYLASE"/>
    <property type="match status" value="1"/>
</dbReference>
<dbReference type="PANTHER" id="PTHR42679:SF2">
    <property type="entry name" value="S-METHYL-5'-THIOADENOSINE PHOSPHORYLASE"/>
    <property type="match status" value="1"/>
</dbReference>
<dbReference type="PATRIC" id="fig|1698273.3.peg.164"/>
<dbReference type="AlphaFoldDB" id="A0A133V7R4"/>
<dbReference type="HAMAP" id="MF_01963">
    <property type="entry name" value="MTAP"/>
    <property type="match status" value="1"/>
</dbReference>
<feature type="binding site" evidence="5">
    <location>
        <position position="11"/>
    </location>
    <ligand>
        <name>phosphate</name>
        <dbReference type="ChEBI" id="CHEBI:43474"/>
    </ligand>
</feature>
<dbReference type="Proteomes" id="UP000070400">
    <property type="component" value="Unassembled WGS sequence"/>
</dbReference>
<sequence>MEAEIAVIGGSSIYSLNFIKNPESAKIDTPYGKSPEVLVGKLKGRKIAFLPRHGKEHTAPPHLVNYRANLMALRELGVKRILATAAVGSLDPGVKPGKLVLLDQFIDFTKCRPTTFYEGDEVVHVDVSQPYCPELREVLINAAKDLKIEMRSNGTYACMEGPRYETGGEISMLVQLNCDVVGMTNVPECVLARELEICYSAISTVTNFAAGISDEKLTHDEVKKVMSKNIEKIKALIIKAVPQIPKRRTCPCKDALKGAKVKP</sequence>
<evidence type="ECO:0000256" key="4">
    <source>
        <dbReference type="ARBA" id="ARBA00063054"/>
    </source>
</evidence>
<feature type="domain" description="Nucleoside phosphorylase" evidence="6">
    <location>
        <begin position="4"/>
        <end position="241"/>
    </location>
</feature>
<feature type="binding site" evidence="5">
    <location>
        <position position="183"/>
    </location>
    <ligand>
        <name>substrate</name>
    </ligand>
</feature>
<comment type="function">
    <text evidence="5">Purine nucleoside phosphorylase which is highly specific for 6-oxopurine nucleosides. Cleaves guanosine or inosine to respective bases and sugar-1-phosphate molecules. Involved in purine salvage.</text>
</comment>
<dbReference type="InterPro" id="IPR010044">
    <property type="entry name" value="MTAP"/>
</dbReference>
<evidence type="ECO:0000313" key="8">
    <source>
        <dbReference type="Proteomes" id="UP000070400"/>
    </source>
</evidence>
<evidence type="ECO:0000256" key="1">
    <source>
        <dbReference type="ARBA" id="ARBA00022676"/>
    </source>
</evidence>
<dbReference type="EMBL" id="LHXX01000014">
    <property type="protein sequence ID" value="KXB02491.1"/>
    <property type="molecule type" value="Genomic_DNA"/>
</dbReference>
<dbReference type="GO" id="GO:0019509">
    <property type="term" value="P:L-methionine salvage from methylthioadenosine"/>
    <property type="evidence" value="ECO:0007669"/>
    <property type="project" value="TreeGrafter"/>
</dbReference>
<dbReference type="GO" id="GO:0017061">
    <property type="term" value="F:S-methyl-5-thioadenosine phosphorylase activity"/>
    <property type="evidence" value="ECO:0007669"/>
    <property type="project" value="InterPro"/>
</dbReference>
<name>A0A133V7R4_9EURY</name>
<keyword evidence="8" id="KW-1185">Reference proteome</keyword>
<dbReference type="UniPathway" id="UPA00606"/>
<comment type="similarity">
    <text evidence="5">Belongs to the PNP/MTAP phosphorylase family. MTAP subfamily.</text>
</comment>
<feature type="site" description="Important for substrate specificity" evidence="5">
    <location>
        <position position="219"/>
    </location>
</feature>
<dbReference type="EC" id="2.4.2.1" evidence="5"/>
<organism evidence="7 8">
    <name type="scientific">candidate division MSBL1 archaeon SCGC-AAA261D19</name>
    <dbReference type="NCBI Taxonomy" id="1698273"/>
    <lineage>
        <taxon>Archaea</taxon>
        <taxon>Methanobacteriati</taxon>
        <taxon>Methanobacteriota</taxon>
        <taxon>candidate division MSBL1</taxon>
    </lineage>
</organism>
<dbReference type="InterPro" id="IPR035994">
    <property type="entry name" value="Nucleoside_phosphorylase_sf"/>
</dbReference>
<dbReference type="Gene3D" id="3.40.50.1580">
    <property type="entry name" value="Nucleoside phosphorylase domain"/>
    <property type="match status" value="1"/>
</dbReference>
<dbReference type="FunFam" id="3.40.50.1580:FF:000012">
    <property type="entry name" value="Probable 6-oxopurine nucleoside phosphorylase"/>
    <property type="match status" value="1"/>
</dbReference>
<feature type="site" description="Important for substrate specificity" evidence="5">
    <location>
        <position position="165"/>
    </location>
</feature>
<dbReference type="GO" id="GO:0006166">
    <property type="term" value="P:purine ribonucleoside salvage"/>
    <property type="evidence" value="ECO:0007669"/>
    <property type="project" value="UniProtKB-UniRule"/>
</dbReference>
<keyword evidence="3 5" id="KW-0660">Purine salvage</keyword>